<dbReference type="FunFam" id="1.10.10.920:FF:000001">
    <property type="entry name" value="Coproporphyrinogen-III oxidase"/>
    <property type="match status" value="1"/>
</dbReference>
<dbReference type="InterPro" id="IPR004558">
    <property type="entry name" value="Coprogen_oxidase_HemN"/>
</dbReference>
<dbReference type="GO" id="GO:0004109">
    <property type="term" value="F:coproporphyrinogen oxidase activity"/>
    <property type="evidence" value="ECO:0007669"/>
    <property type="project" value="InterPro"/>
</dbReference>
<dbReference type="PANTHER" id="PTHR13932:SF6">
    <property type="entry name" value="OXYGEN-INDEPENDENT COPROPORPHYRINOGEN III OXIDASE"/>
    <property type="match status" value="1"/>
</dbReference>
<evidence type="ECO:0000256" key="4">
    <source>
        <dbReference type="ARBA" id="ARBA00011245"/>
    </source>
</evidence>
<dbReference type="PANTHER" id="PTHR13932">
    <property type="entry name" value="COPROPORPHYRINIGEN III OXIDASE"/>
    <property type="match status" value="1"/>
</dbReference>
<keyword evidence="9 14" id="KW-0560">Oxidoreductase</keyword>
<feature type="binding site" evidence="15">
    <location>
        <begin position="74"/>
        <end position="76"/>
    </location>
    <ligand>
        <name>S-adenosyl-L-methionine</name>
        <dbReference type="ChEBI" id="CHEBI:59789"/>
        <label>2</label>
    </ligand>
</feature>
<comment type="catalytic activity">
    <reaction evidence="13 14">
        <text>coproporphyrinogen III + 2 S-adenosyl-L-methionine = protoporphyrinogen IX + 2 5'-deoxyadenosine + 2 L-methionine + 2 CO2</text>
        <dbReference type="Rhea" id="RHEA:15425"/>
        <dbReference type="ChEBI" id="CHEBI:16526"/>
        <dbReference type="ChEBI" id="CHEBI:17319"/>
        <dbReference type="ChEBI" id="CHEBI:57307"/>
        <dbReference type="ChEBI" id="CHEBI:57309"/>
        <dbReference type="ChEBI" id="CHEBI:57844"/>
        <dbReference type="ChEBI" id="CHEBI:59789"/>
        <dbReference type="EC" id="1.3.98.3"/>
    </reaction>
</comment>
<dbReference type="InterPro" id="IPR034505">
    <property type="entry name" value="Coproporphyrinogen-III_oxidase"/>
</dbReference>
<keyword evidence="10 14" id="KW-0408">Iron</keyword>
<feature type="binding site" evidence="15">
    <location>
        <position position="193"/>
    </location>
    <ligand>
        <name>S-adenosyl-L-methionine</name>
        <dbReference type="ChEBI" id="CHEBI:59789"/>
        <label>2</label>
    </ligand>
</feature>
<dbReference type="Pfam" id="PF06969">
    <property type="entry name" value="HemN_C"/>
    <property type="match status" value="1"/>
</dbReference>
<dbReference type="PIRSF" id="PIRSF000167">
    <property type="entry name" value="HemN"/>
    <property type="match status" value="1"/>
</dbReference>
<dbReference type="UniPathway" id="UPA00251">
    <property type="reaction ID" value="UER00323"/>
</dbReference>
<feature type="binding site" evidence="16">
    <location>
        <position position="68"/>
    </location>
    <ligand>
        <name>[4Fe-4S] cluster</name>
        <dbReference type="ChEBI" id="CHEBI:49883"/>
        <note>4Fe-4S-S-AdoMet</note>
    </ligand>
</feature>
<evidence type="ECO:0000256" key="5">
    <source>
        <dbReference type="ARBA" id="ARBA00022485"/>
    </source>
</evidence>
<feature type="binding site" evidence="15">
    <location>
        <position position="218"/>
    </location>
    <ligand>
        <name>S-adenosyl-L-methionine</name>
        <dbReference type="ChEBI" id="CHEBI:59789"/>
        <label>2</label>
    </ligand>
</feature>
<keyword evidence="8 14" id="KW-0479">Metal-binding</keyword>
<dbReference type="EC" id="1.3.98.3" evidence="14"/>
<evidence type="ECO:0000256" key="6">
    <source>
        <dbReference type="ARBA" id="ARBA00022490"/>
    </source>
</evidence>
<feature type="domain" description="Radical SAM core" evidence="17">
    <location>
        <begin position="53"/>
        <end position="289"/>
    </location>
</feature>
<evidence type="ECO:0000256" key="3">
    <source>
        <dbReference type="ARBA" id="ARBA00005493"/>
    </source>
</evidence>
<organism evidence="18 19">
    <name type="scientific">Dokdonella fugitiva</name>
    <dbReference type="NCBI Taxonomy" id="328517"/>
    <lineage>
        <taxon>Bacteria</taxon>
        <taxon>Pseudomonadati</taxon>
        <taxon>Pseudomonadota</taxon>
        <taxon>Gammaproteobacteria</taxon>
        <taxon>Lysobacterales</taxon>
        <taxon>Rhodanobacteraceae</taxon>
        <taxon>Dokdonella</taxon>
    </lineage>
</organism>
<dbReference type="InterPro" id="IPR007197">
    <property type="entry name" value="rSAM"/>
</dbReference>
<evidence type="ECO:0000256" key="8">
    <source>
        <dbReference type="ARBA" id="ARBA00022723"/>
    </source>
</evidence>
<keyword evidence="7 14" id="KW-0949">S-adenosyl-L-methionine</keyword>
<dbReference type="PROSITE" id="PS51918">
    <property type="entry name" value="RADICAL_SAM"/>
    <property type="match status" value="1"/>
</dbReference>
<keyword evidence="11 14" id="KW-0411">Iron-sulfur</keyword>
<dbReference type="InterPro" id="IPR006638">
    <property type="entry name" value="Elp3/MiaA/NifB-like_rSAM"/>
</dbReference>
<feature type="binding site" evidence="15">
    <location>
        <position position="119"/>
    </location>
    <ligand>
        <name>S-adenosyl-L-methionine</name>
        <dbReference type="ChEBI" id="CHEBI:59789"/>
        <label>1</label>
    </ligand>
</feature>
<evidence type="ECO:0000256" key="14">
    <source>
        <dbReference type="PIRNR" id="PIRNR000167"/>
    </source>
</evidence>
<dbReference type="SFLD" id="SFLDS00029">
    <property type="entry name" value="Radical_SAM"/>
    <property type="match status" value="1"/>
</dbReference>
<feature type="binding site" evidence="16">
    <location>
        <position position="72"/>
    </location>
    <ligand>
        <name>[4Fe-4S] cluster</name>
        <dbReference type="ChEBI" id="CHEBI:49883"/>
        <note>4Fe-4S-S-AdoMet</note>
    </ligand>
</feature>
<reference evidence="18 19" key="1">
    <citation type="journal article" date="2015" name="Stand. Genomic Sci.">
        <title>Genomic Encyclopedia of Bacterial and Archaeal Type Strains, Phase III: the genomes of soil and plant-associated and newly described type strains.</title>
        <authorList>
            <person name="Whitman W.B."/>
            <person name="Woyke T."/>
            <person name="Klenk H.P."/>
            <person name="Zhou Y."/>
            <person name="Lilburn T.G."/>
            <person name="Beck B.J."/>
            <person name="De Vos P."/>
            <person name="Vandamme P."/>
            <person name="Eisen J.A."/>
            <person name="Garrity G."/>
            <person name="Hugenholtz P."/>
            <person name="Kyrpides N.C."/>
        </authorList>
    </citation>
    <scope>NUCLEOTIDE SEQUENCE [LARGE SCALE GENOMIC DNA]</scope>
    <source>
        <strain evidence="18 19">A3</strain>
    </source>
</reference>
<keyword evidence="12 14" id="KW-0627">Porphyrin biosynthesis</keyword>
<dbReference type="NCBIfam" id="TIGR00538">
    <property type="entry name" value="hemN"/>
    <property type="match status" value="1"/>
</dbReference>
<sequence length="464" mass="51356">MNLHPVADTFDRDLVARYDVGAPRYTSYPTAPHFRASFGEADLLRAIKASNGDPIPRDLSAYVHIPFCLSPCFYCGCARIITRDKAKAASYLPRLYREIELVAPRFDRDRPLAQLHFGGGTPNFLDVEQLLELIESLGRHFSFSRDAGREFGIEIDPRFCDEDYARQVAAAGINRVSLGVQDFDPDVQRAINRIQGIEETAAVMAGARRGGVRSINIDLIYGLPRQTPDSFARTLEQVVALRPERIAAYGYAHLPERFKAQRQIDKYDLPDANTRLTLLQQTVEALTTAGYVHIGVDHFALPGDDLAQALAAGTLQRNFQGYSTHAACDLVGFGMSAISHVGDTFSQNAKDLVGYYAMLDNGRLPVARGLRLGDDDIVRADLIQQLMCTGELDVAAFEARHLVDFPRYFAGSLAQLAPLVDDGLVECTPARISVTARGRYLLRNIAQCFDAYAAHPQIRYSRAV</sequence>
<evidence type="ECO:0000256" key="15">
    <source>
        <dbReference type="PIRSR" id="PIRSR000167-1"/>
    </source>
</evidence>
<keyword evidence="19" id="KW-1185">Reference proteome</keyword>
<dbReference type="Proteomes" id="UP000294862">
    <property type="component" value="Unassembled WGS sequence"/>
</dbReference>
<evidence type="ECO:0000256" key="2">
    <source>
        <dbReference type="ARBA" id="ARBA00004785"/>
    </source>
</evidence>
<dbReference type="SUPFAM" id="SSF102114">
    <property type="entry name" value="Radical SAM enzymes"/>
    <property type="match status" value="1"/>
</dbReference>
<comment type="similarity">
    <text evidence="3 14">Belongs to the anaerobic coproporphyrinogen-III oxidase family.</text>
</comment>
<protein>
    <recommendedName>
        <fullName evidence="14">Coproporphyrinogen-III oxidase</fullName>
        <ecNumber evidence="14">1.3.98.3</ecNumber>
    </recommendedName>
</protein>
<proteinExistence type="inferred from homology"/>
<evidence type="ECO:0000256" key="1">
    <source>
        <dbReference type="ARBA" id="ARBA00004496"/>
    </source>
</evidence>
<dbReference type="SFLD" id="SFLDG01065">
    <property type="entry name" value="anaerobic_coproporphyrinogen-I"/>
    <property type="match status" value="1"/>
</dbReference>
<evidence type="ECO:0000313" key="18">
    <source>
        <dbReference type="EMBL" id="TCO38799.1"/>
    </source>
</evidence>
<dbReference type="GO" id="GO:0006782">
    <property type="term" value="P:protoporphyrinogen IX biosynthetic process"/>
    <property type="evidence" value="ECO:0007669"/>
    <property type="project" value="UniProtKB-UniPathway"/>
</dbReference>
<name>A0A4R2I5H1_9GAMM</name>
<evidence type="ECO:0000256" key="10">
    <source>
        <dbReference type="ARBA" id="ARBA00023004"/>
    </source>
</evidence>
<feature type="binding site" evidence="15">
    <location>
        <position position="181"/>
    </location>
    <ligand>
        <name>S-adenosyl-L-methionine</name>
        <dbReference type="ChEBI" id="CHEBI:59789"/>
        <label>2</label>
    </ligand>
</feature>
<dbReference type="RefSeq" id="WP_131998935.1">
    <property type="nucleotide sequence ID" value="NZ_JACGXM010000006.1"/>
</dbReference>
<comment type="pathway">
    <text evidence="2 14">Porphyrin-containing compound metabolism; protoporphyrin-IX biosynthesis; protoporphyrinogen-IX from coproporphyrinogen-III (AdoMet route): step 1/1.</text>
</comment>
<dbReference type="GO" id="GO:0051539">
    <property type="term" value="F:4 iron, 4 sulfur cluster binding"/>
    <property type="evidence" value="ECO:0007669"/>
    <property type="project" value="UniProtKB-KW"/>
</dbReference>
<feature type="binding site" evidence="15">
    <location>
        <position position="252"/>
    </location>
    <ligand>
        <name>S-adenosyl-L-methionine</name>
        <dbReference type="ChEBI" id="CHEBI:59789"/>
        <label>2</label>
    </ligand>
</feature>
<dbReference type="OrthoDB" id="9808022at2"/>
<comment type="subcellular location">
    <subcellularLocation>
        <location evidence="1 14">Cytoplasm</location>
    </subcellularLocation>
</comment>
<dbReference type="Gene3D" id="1.10.10.920">
    <property type="match status" value="1"/>
</dbReference>
<dbReference type="InterPro" id="IPR058240">
    <property type="entry name" value="rSAM_sf"/>
</dbReference>
<feature type="binding site" evidence="16">
    <location>
        <position position="75"/>
    </location>
    <ligand>
        <name>[4Fe-4S] cluster</name>
        <dbReference type="ChEBI" id="CHEBI:49883"/>
        <note>4Fe-4S-S-AdoMet</note>
    </ligand>
</feature>
<comment type="caution">
    <text evidence="18">The sequence shown here is derived from an EMBL/GenBank/DDBJ whole genome shotgun (WGS) entry which is preliminary data.</text>
</comment>
<evidence type="ECO:0000256" key="11">
    <source>
        <dbReference type="ARBA" id="ARBA00023014"/>
    </source>
</evidence>
<evidence type="ECO:0000256" key="9">
    <source>
        <dbReference type="ARBA" id="ARBA00023002"/>
    </source>
</evidence>
<dbReference type="AlphaFoldDB" id="A0A4R2I5H1"/>
<gene>
    <name evidence="18" type="ORF">EV148_10787</name>
</gene>
<evidence type="ECO:0000259" key="17">
    <source>
        <dbReference type="PROSITE" id="PS51918"/>
    </source>
</evidence>
<keyword evidence="6 14" id="KW-0963">Cytoplasm</keyword>
<evidence type="ECO:0000256" key="13">
    <source>
        <dbReference type="ARBA" id="ARBA00048321"/>
    </source>
</evidence>
<feature type="binding site" evidence="15">
    <location>
        <position position="62"/>
    </location>
    <ligand>
        <name>S-adenosyl-L-methionine</name>
        <dbReference type="ChEBI" id="CHEBI:59789"/>
        <label>1</label>
    </ligand>
</feature>
<comment type="cofactor">
    <cofactor evidence="14 16">
        <name>[4Fe-4S] cluster</name>
        <dbReference type="ChEBI" id="CHEBI:49883"/>
    </cofactor>
    <text evidence="14 16">Binds 1 [4Fe-4S] cluster. The cluster is coordinated with 3 cysteines and an exchangeable S-adenosyl-L-methionine.</text>
</comment>
<dbReference type="GO" id="GO:0046872">
    <property type="term" value="F:metal ion binding"/>
    <property type="evidence" value="ECO:0007669"/>
    <property type="project" value="UniProtKB-KW"/>
</dbReference>
<dbReference type="Gene3D" id="3.30.750.200">
    <property type="match status" value="1"/>
</dbReference>
<feature type="binding site" evidence="15">
    <location>
        <position position="154"/>
    </location>
    <ligand>
        <name>S-adenosyl-L-methionine</name>
        <dbReference type="ChEBI" id="CHEBI:59789"/>
        <label>1</label>
    </ligand>
</feature>
<evidence type="ECO:0000313" key="19">
    <source>
        <dbReference type="Proteomes" id="UP000294862"/>
    </source>
</evidence>
<feature type="binding site" evidence="15">
    <location>
        <position position="338"/>
    </location>
    <ligand>
        <name>S-adenosyl-L-methionine</name>
        <dbReference type="ChEBI" id="CHEBI:59789"/>
        <label>1</label>
    </ligand>
</feature>
<dbReference type="GO" id="GO:0005737">
    <property type="term" value="C:cytoplasm"/>
    <property type="evidence" value="ECO:0007669"/>
    <property type="project" value="UniProtKB-SubCell"/>
</dbReference>
<feature type="binding site" evidence="15">
    <location>
        <begin position="120"/>
        <end position="121"/>
    </location>
    <ligand>
        <name>S-adenosyl-L-methionine</name>
        <dbReference type="ChEBI" id="CHEBI:59789"/>
        <label>2</label>
    </ligand>
</feature>
<dbReference type="EMBL" id="SLWQ01000007">
    <property type="protein sequence ID" value="TCO38799.1"/>
    <property type="molecule type" value="Genomic_DNA"/>
</dbReference>
<evidence type="ECO:0000256" key="7">
    <source>
        <dbReference type="ARBA" id="ARBA00022691"/>
    </source>
</evidence>
<dbReference type="GO" id="GO:0051989">
    <property type="term" value="F:coproporphyrinogen dehydrogenase activity"/>
    <property type="evidence" value="ECO:0007669"/>
    <property type="project" value="UniProtKB-EC"/>
</dbReference>
<evidence type="ECO:0000256" key="12">
    <source>
        <dbReference type="ARBA" id="ARBA00023244"/>
    </source>
</evidence>
<dbReference type="InterPro" id="IPR010723">
    <property type="entry name" value="HemN_C"/>
</dbReference>
<dbReference type="Pfam" id="PF04055">
    <property type="entry name" value="Radical_SAM"/>
    <property type="match status" value="1"/>
</dbReference>
<comment type="subunit">
    <text evidence="4">Monomer.</text>
</comment>
<keyword evidence="5 14" id="KW-0004">4Fe-4S</keyword>
<evidence type="ECO:0000256" key="16">
    <source>
        <dbReference type="PIRSR" id="PIRSR000167-2"/>
    </source>
</evidence>
<dbReference type="SMART" id="SM00729">
    <property type="entry name" value="Elp3"/>
    <property type="match status" value="1"/>
</dbReference>
<accession>A0A4R2I5H1</accession>